<feature type="compositionally biased region" description="Basic and acidic residues" evidence="7">
    <location>
        <begin position="778"/>
        <end position="788"/>
    </location>
</feature>
<keyword evidence="5" id="KW-0206">Cytoskeleton</keyword>
<reference evidence="9" key="1">
    <citation type="submission" date="2021-12" db="EMBL/GenBank/DDBJ databases">
        <authorList>
            <person name="King R."/>
        </authorList>
    </citation>
    <scope>NUCLEOTIDE SEQUENCE</scope>
</reference>
<dbReference type="InterPro" id="IPR018247">
    <property type="entry name" value="EF_Hand_1_Ca_BS"/>
</dbReference>
<dbReference type="EMBL" id="OU963865">
    <property type="protein sequence ID" value="CAH0388786.1"/>
    <property type="molecule type" value="Genomic_DNA"/>
</dbReference>
<keyword evidence="3" id="KW-0597">Phosphoprotein</keyword>
<sequence>MEELHHSNPYEQQLYALFKSYDLNKNECLDKRELNSLCEALELDEGRTAALFKALTHVNKVSFSAFKEALLKILDGSSTTSDWSTEDDVSREPSPDREVSPKFVFGEKKYGRRSKPEKGVKCISEEIIEDDFKDCDGYRSSTPLSKEIGPACVPSSKSSTSQQLDPEILTQTEIALRTAWEKLGLSTNGFMQRNQFSSLCCALGFNSLSPQEVEDLFRKLDTDRDNQISFKELLKLLRNSDLLSSEPVMAPSPDVSAQEFQNTTEFSGVDLTSPGVVSIDTLSELWETAGLSNPASLLHDLGLSHKSEVNISHVSSMLDKELANFQRCENGSTESLQVTLLMASLAISQFQIKMYRCCLDQMEHSQDKLYADLNAANERATLLAQEVDDHHARMEKATQQQIKLLEQKHAEQMKQLSLQLLNEREQLREQSSQLEAKLEKSRAEETKLKSDLSSLQNEYNLVERENQCLKASVEEKEKFISQVDIQAREIITLHERVHELEESNQQVALLIEKLNQLQTENASLRDQNDELTVEIESTNRRQLLGNKRRGNSSPYQPKEDGDSPRLGKVRRYSTQNDLSLETSQMQELAIQPVCIGGSLQVECDDSVIFNSSCEVDSVENNKSSSDDEGSAASTNKSLRMSAIVEENEMLRSQLKEMRATLEDCRLKLSREYSIQNIPLEGPDINSSCKVVSNIWAENKYLKNQLEEIKSTLTECQTKLAEVLPSITKDEETETENLGEINPEVKAKLLEIQAVLESLPDADFALPTADTSRNIKKKAPSDEKNKTSEDPGSDGSQNAFLQINLNEVQSRITKIIEANKICNFENSVLKSQISNLLTQISKKKENKEEIPWNINDLSMKNSSHTENISCSTLSNNFTDLSNYAFDLPSKHLQENQFCSLDSYKLNKNNLNVVSNRSDPDAFRMSSISNNLISSIPKEKTIYVNNLEAELLSKNYKNVEVPNSGINESVQLFMNKIFCDSDGKCDSFPSLKSESEETSAVNLDKLRESFQSPLKIWKLATLEAFLEERDSLLLKCSKVETLSQENNELNDAIKQYKNELSEKEDSIKKLTEKCETLEKGIELLKDEYEECENYWNDKLDEERRLFDEEQKISNEKYADLEKKIQEYASLFSNPVDETTTLPTIEERGDLEKQFIDLEEEFELFRKKASLELEDKETEMNLLKELLNQQQAEKCSVEVQTHSNADCVSTCTSCSLEKADVPEIKISFPQEELQSAIEKLKAERKRLDADCRNLKFRKSDLLRQLSNFRRTNVTYSNPYGLHILNSVTTKLYQTEMKCRHLQSALKHQKRLVEKLLSGSWEDHHSDLLQARKTLKSTQDKLAEQVELSYQQMEKLRKADTIAKDLYIENAKLMEMLRYKQFCSCTHGSLTHSL</sequence>
<evidence type="ECO:0000256" key="5">
    <source>
        <dbReference type="ARBA" id="ARBA00023212"/>
    </source>
</evidence>
<feature type="domain" description="EF-hand" evidence="8">
    <location>
        <begin position="9"/>
        <end position="44"/>
    </location>
</feature>
<dbReference type="PROSITE" id="PS50222">
    <property type="entry name" value="EF_HAND_2"/>
    <property type="match status" value="2"/>
</dbReference>
<keyword evidence="4" id="KW-0106">Calcium</keyword>
<proteinExistence type="predicted"/>
<evidence type="ECO:0000256" key="3">
    <source>
        <dbReference type="ARBA" id="ARBA00022553"/>
    </source>
</evidence>
<feature type="domain" description="EF-hand" evidence="8">
    <location>
        <begin position="208"/>
        <end position="243"/>
    </location>
</feature>
<feature type="region of interest" description="Disordered" evidence="7">
    <location>
        <begin position="618"/>
        <end position="637"/>
    </location>
</feature>
<feature type="region of interest" description="Disordered" evidence="7">
    <location>
        <begin position="769"/>
        <end position="797"/>
    </location>
</feature>
<evidence type="ECO:0000256" key="2">
    <source>
        <dbReference type="ARBA" id="ARBA00022490"/>
    </source>
</evidence>
<feature type="coiled-coil region" evidence="6">
    <location>
        <begin position="640"/>
        <end position="667"/>
    </location>
</feature>
<feature type="coiled-coil region" evidence="6">
    <location>
        <begin position="1227"/>
        <end position="1254"/>
    </location>
</feature>
<evidence type="ECO:0000256" key="4">
    <source>
        <dbReference type="ARBA" id="ARBA00022837"/>
    </source>
</evidence>
<keyword evidence="10" id="KW-1185">Reference proteome</keyword>
<evidence type="ECO:0000256" key="1">
    <source>
        <dbReference type="ARBA" id="ARBA00004300"/>
    </source>
</evidence>
<gene>
    <name evidence="9" type="ORF">BEMITA_LOCUS7674</name>
</gene>
<dbReference type="InterPro" id="IPR002048">
    <property type="entry name" value="EF_hand_dom"/>
</dbReference>
<organism evidence="9 10">
    <name type="scientific">Bemisia tabaci</name>
    <name type="common">Sweetpotato whitefly</name>
    <name type="synonym">Aleurodes tabaci</name>
    <dbReference type="NCBI Taxonomy" id="7038"/>
    <lineage>
        <taxon>Eukaryota</taxon>
        <taxon>Metazoa</taxon>
        <taxon>Ecdysozoa</taxon>
        <taxon>Arthropoda</taxon>
        <taxon>Hexapoda</taxon>
        <taxon>Insecta</taxon>
        <taxon>Pterygota</taxon>
        <taxon>Neoptera</taxon>
        <taxon>Paraneoptera</taxon>
        <taxon>Hemiptera</taxon>
        <taxon>Sternorrhyncha</taxon>
        <taxon>Aleyrodoidea</taxon>
        <taxon>Aleyrodidae</taxon>
        <taxon>Aleyrodinae</taxon>
        <taxon>Bemisia</taxon>
    </lineage>
</organism>
<dbReference type="SMART" id="SM00054">
    <property type="entry name" value="EFh"/>
    <property type="match status" value="2"/>
</dbReference>
<comment type="subcellular location">
    <subcellularLocation>
        <location evidence="1">Cytoplasm</location>
        <location evidence="1">Cytoskeleton</location>
        <location evidence="1">Microtubule organizing center</location>
        <location evidence="1">Centrosome</location>
    </subcellularLocation>
</comment>
<dbReference type="Pfam" id="PF13499">
    <property type="entry name" value="EF-hand_7"/>
    <property type="match status" value="1"/>
</dbReference>
<feature type="coiled-coil region" evidence="6">
    <location>
        <begin position="1037"/>
        <end position="1092"/>
    </location>
</feature>
<feature type="coiled-coil region" evidence="6">
    <location>
        <begin position="359"/>
        <end position="472"/>
    </location>
</feature>
<dbReference type="PANTHER" id="PTHR18905">
    <property type="entry name" value="NINEIN"/>
    <property type="match status" value="1"/>
</dbReference>
<accession>A0A9P0F406</accession>
<dbReference type="GO" id="GO:0005813">
    <property type="term" value="C:centrosome"/>
    <property type="evidence" value="ECO:0007669"/>
    <property type="project" value="UniProtKB-SubCell"/>
</dbReference>
<protein>
    <recommendedName>
        <fullName evidence="8">EF-hand domain-containing protein</fullName>
    </recommendedName>
</protein>
<keyword evidence="6" id="KW-0175">Coiled coil</keyword>
<dbReference type="GO" id="GO:0005509">
    <property type="term" value="F:calcium ion binding"/>
    <property type="evidence" value="ECO:0007669"/>
    <property type="project" value="InterPro"/>
</dbReference>
<feature type="region of interest" description="Disordered" evidence="7">
    <location>
        <begin position="541"/>
        <end position="568"/>
    </location>
</feature>
<evidence type="ECO:0000313" key="9">
    <source>
        <dbReference type="EMBL" id="CAH0388786.1"/>
    </source>
</evidence>
<feature type="coiled-coil region" evidence="6">
    <location>
        <begin position="1163"/>
        <end position="1190"/>
    </location>
</feature>
<feature type="coiled-coil region" evidence="6">
    <location>
        <begin position="497"/>
        <end position="541"/>
    </location>
</feature>
<feature type="compositionally biased region" description="Basic and acidic residues" evidence="7">
    <location>
        <begin position="88"/>
        <end position="98"/>
    </location>
</feature>
<evidence type="ECO:0000256" key="7">
    <source>
        <dbReference type="SAM" id="MobiDB-lite"/>
    </source>
</evidence>
<dbReference type="Proteomes" id="UP001152759">
    <property type="component" value="Chromosome 4"/>
</dbReference>
<dbReference type="PANTHER" id="PTHR18905:SF13">
    <property type="entry name" value="NON-CENTROSOMAL MICROTUBULE ARRAY"/>
    <property type="match status" value="1"/>
</dbReference>
<evidence type="ECO:0000256" key="6">
    <source>
        <dbReference type="SAM" id="Coils"/>
    </source>
</evidence>
<feature type="region of interest" description="Disordered" evidence="7">
    <location>
        <begin position="78"/>
        <end position="98"/>
    </location>
</feature>
<dbReference type="PROSITE" id="PS00018">
    <property type="entry name" value="EF_HAND_1"/>
    <property type="match status" value="1"/>
</dbReference>
<dbReference type="InterPro" id="IPR011992">
    <property type="entry name" value="EF-hand-dom_pair"/>
</dbReference>
<dbReference type="CDD" id="cd00051">
    <property type="entry name" value="EFh"/>
    <property type="match status" value="1"/>
</dbReference>
<dbReference type="SUPFAM" id="SSF47473">
    <property type="entry name" value="EF-hand"/>
    <property type="match status" value="1"/>
</dbReference>
<evidence type="ECO:0000259" key="8">
    <source>
        <dbReference type="PROSITE" id="PS50222"/>
    </source>
</evidence>
<evidence type="ECO:0000313" key="10">
    <source>
        <dbReference type="Proteomes" id="UP001152759"/>
    </source>
</evidence>
<dbReference type="Gene3D" id="1.10.238.10">
    <property type="entry name" value="EF-hand"/>
    <property type="match status" value="2"/>
</dbReference>
<dbReference type="GO" id="GO:0034454">
    <property type="term" value="P:microtubule anchoring at centrosome"/>
    <property type="evidence" value="ECO:0007669"/>
    <property type="project" value="TreeGrafter"/>
</dbReference>
<keyword evidence="2" id="KW-0963">Cytoplasm</keyword>
<name>A0A9P0F406_BEMTA</name>